<feature type="binding site" evidence="4">
    <location>
        <position position="237"/>
    </location>
    <ligand>
        <name>substrate</name>
    </ligand>
</feature>
<dbReference type="eggNOG" id="KOG1212">
    <property type="taxonomic scope" value="Eukaryota"/>
</dbReference>
<dbReference type="InParanoid" id="K0KWN6"/>
<feature type="active site" description="Acyl-ester intermediate" evidence="3">
    <location>
        <position position="261"/>
    </location>
</feature>
<dbReference type="AlphaFoldDB" id="K0KWN6"/>
<proteinExistence type="inferred from homology"/>
<comment type="similarity">
    <text evidence="1">Belongs to the amidase family.</text>
</comment>
<dbReference type="SUPFAM" id="SSF75304">
    <property type="entry name" value="Amidase signature (AS) enzymes"/>
    <property type="match status" value="1"/>
</dbReference>
<dbReference type="HOGENOM" id="CLU_009600_9_2_1"/>
<dbReference type="PANTHER" id="PTHR46072:SF4">
    <property type="entry name" value="AMIDASE C550.07-RELATED"/>
    <property type="match status" value="1"/>
</dbReference>
<dbReference type="InterPro" id="IPR023631">
    <property type="entry name" value="Amidase_dom"/>
</dbReference>
<dbReference type="EMBL" id="CAIF01000217">
    <property type="protein sequence ID" value="CCH45909.1"/>
    <property type="molecule type" value="Genomic_DNA"/>
</dbReference>
<evidence type="ECO:0000256" key="2">
    <source>
        <dbReference type="ARBA" id="ARBA00022801"/>
    </source>
</evidence>
<evidence type="ECO:0000256" key="1">
    <source>
        <dbReference type="ARBA" id="ARBA00009199"/>
    </source>
</evidence>
<dbReference type="PIRSF" id="PIRSF001221">
    <property type="entry name" value="Amidase_fungi"/>
    <property type="match status" value="1"/>
</dbReference>
<organism evidence="6 7">
    <name type="scientific">Wickerhamomyces ciferrii (strain ATCC 14091 / BCRC 22168 / CBS 111 / JCM 3599 / NBRC 0793 / NRRL Y-1031 F-60-10)</name>
    <name type="common">Yeast</name>
    <name type="synonym">Pichia ciferrii</name>
    <dbReference type="NCBI Taxonomy" id="1206466"/>
    <lineage>
        <taxon>Eukaryota</taxon>
        <taxon>Fungi</taxon>
        <taxon>Dikarya</taxon>
        <taxon>Ascomycota</taxon>
        <taxon>Saccharomycotina</taxon>
        <taxon>Saccharomycetes</taxon>
        <taxon>Phaffomycetales</taxon>
        <taxon>Wickerhamomycetaceae</taxon>
        <taxon>Wickerhamomyces</taxon>
    </lineage>
</organism>
<feature type="active site" description="Charge relay system" evidence="3">
    <location>
        <position position="237"/>
    </location>
</feature>
<keyword evidence="2" id="KW-0378">Hydrolase</keyword>
<feature type="active site" description="Charge relay system" evidence="3">
    <location>
        <position position="162"/>
    </location>
</feature>
<feature type="binding site" evidence="4">
    <location>
        <position position="211"/>
    </location>
    <ligand>
        <name>substrate</name>
    </ligand>
</feature>
<name>K0KWN6_WICCF</name>
<feature type="domain" description="Amidase" evidence="5">
    <location>
        <begin position="106"/>
        <end position="556"/>
    </location>
</feature>
<evidence type="ECO:0000313" key="6">
    <source>
        <dbReference type="EMBL" id="CCH45909.1"/>
    </source>
</evidence>
<dbReference type="Pfam" id="PF01425">
    <property type="entry name" value="Amidase"/>
    <property type="match status" value="1"/>
</dbReference>
<evidence type="ECO:0000313" key="7">
    <source>
        <dbReference type="Proteomes" id="UP000009328"/>
    </source>
</evidence>
<feature type="binding site" evidence="4">
    <location>
        <begin position="258"/>
        <end position="261"/>
    </location>
    <ligand>
        <name>substrate</name>
    </ligand>
</feature>
<sequence>MTTKILSIDHTKEPLLTSISAYKGDKARYEKEWVPKIKAYNKKLSDAIPKENLAPESLVPADLDNAAFNATTVPEKVLDDQSIKITNLTATEIATKVAKSELTSLEVITAFIKRATIAHQLTNCAMEILFDDGIKRAKYLDDYIEKNGKTIGPLHGVPLSLKEHYDFKDHVTHAGFVGSLDRVATEFSVTNQILYDQGAVFYIRTTEPQCLMHLDSINNITGRGRNAYNTSLSPGGSTSGEAALIALKGSPLGVGSDIGGSIRCPAAFNNIWGLKPSTKRLSLVGCYFASYNTFQESIGCVLGPMSNSVEDLELFMRSYLDTKPWVKDQYCVPIPWREVSTPKAQELTIGIVYDDGVVKPHPPVLRALKEVENKLKASGVNVVTWDSHRVYEACEVVNALYTADGNYAAIGKLNDSGEPLAPLSELYLQFGKGDKGLTVTENQFYNNTREVLRHEYSELFKKRGVDFIIAPTYVGTASKPSLIKYWGYTSLWNILDQTCVTFPSGVFGDKSIDKKDTSYKPRNEYEEFEYNLYDEDDSDGMPVGLTLVGKRYTEEESLKAAKVISDILKV</sequence>
<protein>
    <recommendedName>
        <fullName evidence="5">Amidase domain-containing protein</fullName>
    </recommendedName>
</protein>
<dbReference type="PANTHER" id="PTHR46072">
    <property type="entry name" value="AMIDASE-RELATED-RELATED"/>
    <property type="match status" value="1"/>
</dbReference>
<evidence type="ECO:0000256" key="4">
    <source>
        <dbReference type="PIRSR" id="PIRSR001221-2"/>
    </source>
</evidence>
<reference evidence="6 7" key="1">
    <citation type="journal article" date="2012" name="Eukaryot. Cell">
        <title>Draft genome sequence of Wickerhamomyces ciferrii NRRL Y-1031 F-60-10.</title>
        <authorList>
            <person name="Schneider J."/>
            <person name="Andrea H."/>
            <person name="Blom J."/>
            <person name="Jaenicke S."/>
            <person name="Ruckert C."/>
            <person name="Schorsch C."/>
            <person name="Szczepanowski R."/>
            <person name="Farwick M."/>
            <person name="Goesmann A."/>
            <person name="Puhler A."/>
            <person name="Schaffer S."/>
            <person name="Tauch A."/>
            <person name="Kohler T."/>
            <person name="Brinkrolf K."/>
        </authorList>
    </citation>
    <scope>NUCLEOTIDE SEQUENCE [LARGE SCALE GENOMIC DNA]</scope>
    <source>
        <strain evidence="7">ATCC 14091 / BCRC 22168 / CBS 111 / JCM 3599 / NBRC 0793 / NRRL Y-1031 F-60-10</strain>
    </source>
</reference>
<keyword evidence="7" id="KW-1185">Reference proteome</keyword>
<accession>K0KWN6</accession>
<dbReference type="Gene3D" id="3.90.1300.10">
    <property type="entry name" value="Amidase signature (AS) domain"/>
    <property type="match status" value="1"/>
</dbReference>
<dbReference type="InterPro" id="IPR036928">
    <property type="entry name" value="AS_sf"/>
</dbReference>
<gene>
    <name evidence="6" type="ORF">BN7_5496</name>
</gene>
<evidence type="ECO:0000259" key="5">
    <source>
        <dbReference type="Pfam" id="PF01425"/>
    </source>
</evidence>
<dbReference type="GO" id="GO:0016787">
    <property type="term" value="F:hydrolase activity"/>
    <property type="evidence" value="ECO:0007669"/>
    <property type="project" value="UniProtKB-KW"/>
</dbReference>
<dbReference type="STRING" id="1206466.K0KWN6"/>
<dbReference type="Proteomes" id="UP000009328">
    <property type="component" value="Unassembled WGS sequence"/>
</dbReference>
<evidence type="ECO:0000256" key="3">
    <source>
        <dbReference type="PIRSR" id="PIRSR001221-1"/>
    </source>
</evidence>
<comment type="caution">
    <text evidence="6">The sequence shown here is derived from an EMBL/GenBank/DDBJ whole genome shotgun (WGS) entry which is preliminary data.</text>
</comment>